<reference evidence="2 3" key="1">
    <citation type="submission" date="2023-02" db="EMBL/GenBank/DDBJ databases">
        <title>LHISI_Scaffold_Assembly.</title>
        <authorList>
            <person name="Stuart O.P."/>
            <person name="Cleave R."/>
            <person name="Magrath M.J.L."/>
            <person name="Mikheyev A.S."/>
        </authorList>
    </citation>
    <scope>NUCLEOTIDE SEQUENCE [LARGE SCALE GENOMIC DNA]</scope>
    <source>
        <strain evidence="2">Daus_M_001</strain>
        <tissue evidence="2">Leg muscle</tissue>
    </source>
</reference>
<proteinExistence type="predicted"/>
<feature type="region of interest" description="Disordered" evidence="1">
    <location>
        <begin position="271"/>
        <end position="290"/>
    </location>
</feature>
<dbReference type="EMBL" id="JARBHB010000001">
    <property type="protein sequence ID" value="KAJ8897338.1"/>
    <property type="molecule type" value="Genomic_DNA"/>
</dbReference>
<evidence type="ECO:0000313" key="2">
    <source>
        <dbReference type="EMBL" id="KAJ8897338.1"/>
    </source>
</evidence>
<dbReference type="Proteomes" id="UP001159363">
    <property type="component" value="Chromosome 1"/>
</dbReference>
<evidence type="ECO:0000313" key="3">
    <source>
        <dbReference type="Proteomes" id="UP001159363"/>
    </source>
</evidence>
<feature type="region of interest" description="Disordered" evidence="1">
    <location>
        <begin position="312"/>
        <end position="349"/>
    </location>
</feature>
<organism evidence="2 3">
    <name type="scientific">Dryococelus australis</name>
    <dbReference type="NCBI Taxonomy" id="614101"/>
    <lineage>
        <taxon>Eukaryota</taxon>
        <taxon>Metazoa</taxon>
        <taxon>Ecdysozoa</taxon>
        <taxon>Arthropoda</taxon>
        <taxon>Hexapoda</taxon>
        <taxon>Insecta</taxon>
        <taxon>Pterygota</taxon>
        <taxon>Neoptera</taxon>
        <taxon>Polyneoptera</taxon>
        <taxon>Phasmatodea</taxon>
        <taxon>Verophasmatodea</taxon>
        <taxon>Anareolatae</taxon>
        <taxon>Phasmatidae</taxon>
        <taxon>Eurycanthinae</taxon>
        <taxon>Dryococelus</taxon>
    </lineage>
</organism>
<sequence>MGNLPPYTFYGTHASMGPRWCSGNLTRLPPRRIGLDSRRGPLPDLSTWESRRMMPLVGGFSRGSLASPALLFRRSALIGSHELNVKSHPKILITEFLRSDEPFGRYSGLKHTKPFDIRGLQRGSHRSLMTGRGGRDTAIWAGTLLNRGCIRNCRKKAHSCAGRAIRWVRYSLPGLVLAAVVPREGVGERDGGGGAPADEVEPHHGDLVLDEDDDESEVQVQALAEHPHVVGDHHVLQQHVQQLARPLPRHTHARTGWDVGGPTAHIAKGTGISLGEPATKSGESHQRDNAPQSCALSVTVFCIRTISHAGFTMPRRGIPDSQTRPTECKGGRNGNTLRKHNQPTSTDTTPLGIETAYRFYIDDIIESCKIPDDLPWCSKFVRHQSGVREALGSNPEQAWIPLGDYNGQQTSGQKGLQFDLSPASLITAAVLPHCARFTTRVSAKGDLGTRIEFLVAFTRKALNWRAVFMSSTRLVGM</sequence>
<gene>
    <name evidence="2" type="ORF">PR048_002684</name>
</gene>
<feature type="region of interest" description="Disordered" evidence="1">
    <location>
        <begin position="186"/>
        <end position="208"/>
    </location>
</feature>
<keyword evidence="3" id="KW-1185">Reference proteome</keyword>
<name>A0ABQ9IN91_9NEOP</name>
<accession>A0ABQ9IN91</accession>
<evidence type="ECO:0000256" key="1">
    <source>
        <dbReference type="SAM" id="MobiDB-lite"/>
    </source>
</evidence>
<comment type="caution">
    <text evidence="2">The sequence shown here is derived from an EMBL/GenBank/DDBJ whole genome shotgun (WGS) entry which is preliminary data.</text>
</comment>
<protein>
    <submittedName>
        <fullName evidence="2">Uncharacterized protein</fullName>
    </submittedName>
</protein>